<organism evidence="5 6">
    <name type="scientific">Streptomyces cacaoi</name>
    <dbReference type="NCBI Taxonomy" id="1898"/>
    <lineage>
        <taxon>Bacteria</taxon>
        <taxon>Bacillati</taxon>
        <taxon>Actinomycetota</taxon>
        <taxon>Actinomycetes</taxon>
        <taxon>Kitasatosporales</taxon>
        <taxon>Streptomycetaceae</taxon>
        <taxon>Streptomyces</taxon>
    </lineage>
</organism>
<dbReference type="InterPro" id="IPR025110">
    <property type="entry name" value="AMP-bd_C"/>
</dbReference>
<dbReference type="AlphaFoldDB" id="A0A4Y3QUW6"/>
<dbReference type="GO" id="GO:0044550">
    <property type="term" value="P:secondary metabolite biosynthetic process"/>
    <property type="evidence" value="ECO:0007669"/>
    <property type="project" value="TreeGrafter"/>
</dbReference>
<dbReference type="InterPro" id="IPR045851">
    <property type="entry name" value="AMP-bd_C_sf"/>
</dbReference>
<evidence type="ECO:0000256" key="2">
    <source>
        <dbReference type="ARBA" id="ARBA00022450"/>
    </source>
</evidence>
<reference evidence="5 6" key="1">
    <citation type="submission" date="2019-06" db="EMBL/GenBank/DDBJ databases">
        <title>Whole genome shotgun sequence of Streptomyces cacaoi subsp. cacaoi NBRC 12748.</title>
        <authorList>
            <person name="Hosoyama A."/>
            <person name="Uohara A."/>
            <person name="Ohji S."/>
            <person name="Ichikawa N."/>
        </authorList>
    </citation>
    <scope>NUCLEOTIDE SEQUENCE [LARGE SCALE GENOMIC DNA]</scope>
    <source>
        <strain evidence="5 6">NBRC 12748</strain>
    </source>
</reference>
<dbReference type="InterPro" id="IPR001242">
    <property type="entry name" value="Condensation_dom"/>
</dbReference>
<evidence type="ECO:0000256" key="3">
    <source>
        <dbReference type="ARBA" id="ARBA00022553"/>
    </source>
</evidence>
<dbReference type="GO" id="GO:0043041">
    <property type="term" value="P:amino acid activation for nonribosomal peptide biosynthetic process"/>
    <property type="evidence" value="ECO:0007669"/>
    <property type="project" value="TreeGrafter"/>
</dbReference>
<dbReference type="Gene3D" id="3.30.300.30">
    <property type="match status" value="1"/>
</dbReference>
<dbReference type="SUPFAM" id="SSF52777">
    <property type="entry name" value="CoA-dependent acyltransferases"/>
    <property type="match status" value="2"/>
</dbReference>
<dbReference type="GO" id="GO:0005737">
    <property type="term" value="C:cytoplasm"/>
    <property type="evidence" value="ECO:0007669"/>
    <property type="project" value="TreeGrafter"/>
</dbReference>
<dbReference type="RefSeq" id="WP_086815636.1">
    <property type="nucleotide sequence ID" value="NZ_BJMM01000003.1"/>
</dbReference>
<comment type="cofactor">
    <cofactor evidence="1">
        <name>pantetheine 4'-phosphate</name>
        <dbReference type="ChEBI" id="CHEBI:47942"/>
    </cofactor>
</comment>
<dbReference type="InterPro" id="IPR020845">
    <property type="entry name" value="AMP-binding_CS"/>
</dbReference>
<evidence type="ECO:0000313" key="5">
    <source>
        <dbReference type="EMBL" id="GEB48477.1"/>
    </source>
</evidence>
<dbReference type="PROSITE" id="PS50075">
    <property type="entry name" value="CARRIER"/>
    <property type="match status" value="1"/>
</dbReference>
<dbReference type="GO" id="GO:0003824">
    <property type="term" value="F:catalytic activity"/>
    <property type="evidence" value="ECO:0007669"/>
    <property type="project" value="InterPro"/>
</dbReference>
<dbReference type="InterPro" id="IPR020806">
    <property type="entry name" value="PKS_PP-bd"/>
</dbReference>
<dbReference type="GO" id="GO:0017000">
    <property type="term" value="P:antibiotic biosynthetic process"/>
    <property type="evidence" value="ECO:0007669"/>
    <property type="project" value="UniProtKB-ARBA"/>
</dbReference>
<dbReference type="Pfam" id="PF00668">
    <property type="entry name" value="Condensation"/>
    <property type="match status" value="1"/>
</dbReference>
<dbReference type="SUPFAM" id="SSF56801">
    <property type="entry name" value="Acetyl-CoA synthetase-like"/>
    <property type="match status" value="1"/>
</dbReference>
<dbReference type="PANTHER" id="PTHR45527:SF1">
    <property type="entry name" value="FATTY ACID SYNTHASE"/>
    <property type="match status" value="1"/>
</dbReference>
<dbReference type="InterPro" id="IPR009081">
    <property type="entry name" value="PP-bd_ACP"/>
</dbReference>
<dbReference type="Gene3D" id="3.30.559.10">
    <property type="entry name" value="Chloramphenicol acetyltransferase-like domain"/>
    <property type="match status" value="1"/>
</dbReference>
<dbReference type="InterPro" id="IPR010071">
    <property type="entry name" value="AA_adenyl_dom"/>
</dbReference>
<dbReference type="GO" id="GO:0008610">
    <property type="term" value="P:lipid biosynthetic process"/>
    <property type="evidence" value="ECO:0007669"/>
    <property type="project" value="UniProtKB-ARBA"/>
</dbReference>
<dbReference type="CDD" id="cd05930">
    <property type="entry name" value="A_NRPS"/>
    <property type="match status" value="1"/>
</dbReference>
<dbReference type="InterPro" id="IPR000873">
    <property type="entry name" value="AMP-dep_synth/lig_dom"/>
</dbReference>
<protein>
    <recommendedName>
        <fullName evidence="4">Carrier domain-containing protein</fullName>
    </recommendedName>
</protein>
<dbReference type="PROSITE" id="PS00455">
    <property type="entry name" value="AMP_BINDING"/>
    <property type="match status" value="1"/>
</dbReference>
<dbReference type="Proteomes" id="UP000319210">
    <property type="component" value="Unassembled WGS sequence"/>
</dbReference>
<keyword evidence="3" id="KW-0597">Phosphoprotein</keyword>
<dbReference type="InterPro" id="IPR042099">
    <property type="entry name" value="ANL_N_sf"/>
</dbReference>
<dbReference type="Pfam" id="PF13193">
    <property type="entry name" value="AMP-binding_C"/>
    <property type="match status" value="1"/>
</dbReference>
<dbReference type="SUPFAM" id="SSF47336">
    <property type="entry name" value="ACP-like"/>
    <property type="match status" value="1"/>
</dbReference>
<dbReference type="PANTHER" id="PTHR45527">
    <property type="entry name" value="NONRIBOSOMAL PEPTIDE SYNTHETASE"/>
    <property type="match status" value="1"/>
</dbReference>
<dbReference type="SMART" id="SM00823">
    <property type="entry name" value="PKS_PP"/>
    <property type="match status" value="1"/>
</dbReference>
<dbReference type="InterPro" id="IPR036736">
    <property type="entry name" value="ACP-like_sf"/>
</dbReference>
<dbReference type="InterPro" id="IPR023213">
    <property type="entry name" value="CAT-like_dom_sf"/>
</dbReference>
<evidence type="ECO:0000256" key="1">
    <source>
        <dbReference type="ARBA" id="ARBA00001957"/>
    </source>
</evidence>
<evidence type="ECO:0000313" key="6">
    <source>
        <dbReference type="Proteomes" id="UP000319210"/>
    </source>
</evidence>
<dbReference type="OrthoDB" id="2472181at2"/>
<keyword evidence="6" id="KW-1185">Reference proteome</keyword>
<dbReference type="FunFam" id="2.30.38.10:FF:000001">
    <property type="entry name" value="Non-ribosomal peptide synthetase PvdI"/>
    <property type="match status" value="1"/>
</dbReference>
<evidence type="ECO:0000259" key="4">
    <source>
        <dbReference type="PROSITE" id="PS50075"/>
    </source>
</evidence>
<comment type="caution">
    <text evidence="5">The sequence shown here is derived from an EMBL/GenBank/DDBJ whole genome shotgun (WGS) entry which is preliminary data.</text>
</comment>
<gene>
    <name evidence="5" type="ORF">SCA03_10280</name>
</gene>
<dbReference type="Gene3D" id="3.30.559.30">
    <property type="entry name" value="Nonribosomal peptide synthetase, condensation domain"/>
    <property type="match status" value="1"/>
</dbReference>
<dbReference type="Pfam" id="PF00550">
    <property type="entry name" value="PP-binding"/>
    <property type="match status" value="1"/>
</dbReference>
<accession>A0A4Y3QUW6</accession>
<dbReference type="CDD" id="cd19531">
    <property type="entry name" value="LCL_NRPS-like"/>
    <property type="match status" value="1"/>
</dbReference>
<dbReference type="Pfam" id="PF00501">
    <property type="entry name" value="AMP-binding"/>
    <property type="match status" value="1"/>
</dbReference>
<name>A0A4Y3QUW6_STRCI</name>
<dbReference type="EMBL" id="BJMM01000003">
    <property type="protein sequence ID" value="GEB48477.1"/>
    <property type="molecule type" value="Genomic_DNA"/>
</dbReference>
<proteinExistence type="predicted"/>
<sequence length="1072" mass="114152">MTEEHGQRHPLSFAQERLWFLDQLLPGQVGYLTPLTYRITGELDGAALEAALREVARRHPVLRCRFGSDGGEPYAVVGPADALRLERRDLSGGPEPERAAQESVRTLLGTPLDLAAGPPLRAVLLRLAPAAWLLHVHVHHVAFDGLSRPVFERELSAAYTARLHARPAALPEPPADPFGYIGEERAALRGPERDRLLEHWLGRLADVPTVLSLPSDRPRPAQPTGRGAQLDFTLPAATTEALRRLAAERRASLFAVALAGYQELLGRYAGTRRMLCGVPFAGRTEPGTEEAIGFFTHTVALPGDLRGRPTLGELTERVRDEVWDAMDHQELPFDMLVEALGAARGLDRTPLVQHWFDITDETLAERPLRLDGADVAPVEYPETVTRFDTELHLRPAGEELHGRLLYATDLFDEARMRTFLRHYAQLLGSAARSPDTPLAALPLLDGPEQAAVLRQGTGPAQEAAGAAGTVAALFARRAAEHPTAPAVTDGVTRLTYARLAERAGAVARLLAARGCGPEDVVAVCLPRGAELVCAALGAVLAGSCYLLIDPEQPPERLAYLLDDSGARLVLTDAATRPRLPGADGRPVPGDGAVPPVLDVATAVAEGAATAGTQPAPPGPAPGHLAYLVYTSGSTGRPKAVAVTHAGLAHLTAWHHRRYPVRPGASVVAQVAGVSFDAAAWEIWPALAGGARLEICPDAVVRDPEALVRHLADTGADAAFAPTPLAEQLIRHPLGTRTALTALLTGGDLFRPRPDDAPGIGVHNHYGPTENTVVATATDALGPPWHDNTIGRPIDGVRAYVLDDGLQLVPPGAPGELWLAGAGLARGYAGRPALTAGHFVPDPFAPHPGERMYRTGDLVRRRDDGTLDFLGRRDAQLKVNGYRIEPGEVEQALLRCHGVREAVVTVARSPAGGALLAGYVVPAGQAPTADGLRDELRARLPSPLVPAAFVVLDALPLTASGKVDRARLPAPQETAAAPLAPRGPLEKEVLLLWQEVFPGVPLGVSTDFFTAGGTSMTASRLAARVRESLGVAFPVRAVFDHRTVADQCAEIERQAAAEIAEMTEEEIARELNN</sequence>
<keyword evidence="2" id="KW-0596">Phosphopantetheine</keyword>
<dbReference type="GO" id="GO:0031177">
    <property type="term" value="F:phosphopantetheine binding"/>
    <property type="evidence" value="ECO:0007669"/>
    <property type="project" value="InterPro"/>
</dbReference>
<dbReference type="Gene3D" id="1.10.1200.10">
    <property type="entry name" value="ACP-like"/>
    <property type="match status" value="1"/>
</dbReference>
<feature type="domain" description="Carrier" evidence="4">
    <location>
        <begin position="979"/>
        <end position="1054"/>
    </location>
</feature>
<dbReference type="Gene3D" id="3.40.50.12780">
    <property type="entry name" value="N-terminal domain of ligase-like"/>
    <property type="match status" value="1"/>
</dbReference>
<dbReference type="NCBIfam" id="TIGR01733">
    <property type="entry name" value="AA-adenyl-dom"/>
    <property type="match status" value="1"/>
</dbReference>